<dbReference type="Proteomes" id="UP000094527">
    <property type="component" value="Unassembled WGS sequence"/>
</dbReference>
<comment type="caution">
    <text evidence="3">The sequence shown here is derived from an EMBL/GenBank/DDBJ whole genome shotgun (WGS) entry which is preliminary data.</text>
</comment>
<keyword evidence="4" id="KW-1185">Reference proteome</keyword>
<dbReference type="EMBL" id="LJIJ01001452">
    <property type="protein sequence ID" value="ODM91679.1"/>
    <property type="molecule type" value="Genomic_DNA"/>
</dbReference>
<dbReference type="AlphaFoldDB" id="A0A1D2MFC3"/>
<organism evidence="3 4">
    <name type="scientific">Orchesella cincta</name>
    <name type="common">Springtail</name>
    <name type="synonym">Podura cincta</name>
    <dbReference type="NCBI Taxonomy" id="48709"/>
    <lineage>
        <taxon>Eukaryota</taxon>
        <taxon>Metazoa</taxon>
        <taxon>Ecdysozoa</taxon>
        <taxon>Arthropoda</taxon>
        <taxon>Hexapoda</taxon>
        <taxon>Collembola</taxon>
        <taxon>Entomobryomorpha</taxon>
        <taxon>Entomobryoidea</taxon>
        <taxon>Orchesellidae</taxon>
        <taxon>Orchesellinae</taxon>
        <taxon>Orchesella</taxon>
    </lineage>
</organism>
<evidence type="ECO:0000313" key="4">
    <source>
        <dbReference type="Proteomes" id="UP000094527"/>
    </source>
</evidence>
<reference evidence="3 4" key="1">
    <citation type="journal article" date="2016" name="Genome Biol. Evol.">
        <title>Gene Family Evolution Reflects Adaptation to Soil Environmental Stressors in the Genome of the Collembolan Orchesella cincta.</title>
        <authorList>
            <person name="Faddeeva-Vakhrusheva A."/>
            <person name="Derks M.F."/>
            <person name="Anvar S.Y."/>
            <person name="Agamennone V."/>
            <person name="Suring W."/>
            <person name="Smit S."/>
            <person name="van Straalen N.M."/>
            <person name="Roelofs D."/>
        </authorList>
    </citation>
    <scope>NUCLEOTIDE SEQUENCE [LARGE SCALE GENOMIC DNA]</scope>
    <source>
        <tissue evidence="3">Mixed pool</tissue>
    </source>
</reference>
<evidence type="ECO:0000256" key="1">
    <source>
        <dbReference type="SAM" id="MobiDB-lite"/>
    </source>
</evidence>
<gene>
    <name evidence="3" type="ORF">Ocin01_15005</name>
</gene>
<protein>
    <submittedName>
        <fullName evidence="3">Structural maintenance of chromosomes protein 6B</fullName>
    </submittedName>
</protein>
<evidence type="ECO:0000313" key="3">
    <source>
        <dbReference type="EMBL" id="ODM91679.1"/>
    </source>
</evidence>
<sequence>MKASTFSLVVTLFTTIASIHGAHGTTIKSDISELTSFEKLLLRTTHPEVFARGSRNTPGVTAGWDNYTVVDFLNIDLPTLAIQLSKSQDTIKLPSLYYEFGWYWCWIGCAGFLQKYDFSGPEIRNANLTRLNTKINATNIELDFEIPDLQLIVENFTLDDEDLVTGERKFWRGASIFIRNYTLQLSANLGLVPDIGIQVSNVSMKFGVGDFRLRYENAVLNSLPDPETPDRKIEVETRRTLPPPKLRK</sequence>
<feature type="signal peptide" evidence="2">
    <location>
        <begin position="1"/>
        <end position="24"/>
    </location>
</feature>
<feature type="chain" id="PRO_5008903930" evidence="2">
    <location>
        <begin position="25"/>
        <end position="248"/>
    </location>
</feature>
<keyword evidence="2" id="KW-0732">Signal</keyword>
<feature type="compositionally biased region" description="Basic and acidic residues" evidence="1">
    <location>
        <begin position="228"/>
        <end position="239"/>
    </location>
</feature>
<feature type="region of interest" description="Disordered" evidence="1">
    <location>
        <begin position="226"/>
        <end position="248"/>
    </location>
</feature>
<proteinExistence type="predicted"/>
<accession>A0A1D2MFC3</accession>
<name>A0A1D2MFC3_ORCCI</name>
<evidence type="ECO:0000256" key="2">
    <source>
        <dbReference type="SAM" id="SignalP"/>
    </source>
</evidence>